<proteinExistence type="predicted"/>
<protein>
    <submittedName>
        <fullName evidence="3">Ribosome-associated protein</fullName>
    </submittedName>
</protein>
<dbReference type="GO" id="GO:0003723">
    <property type="term" value="F:RNA binding"/>
    <property type="evidence" value="ECO:0007669"/>
    <property type="project" value="UniProtKB-KW"/>
</dbReference>
<dbReference type="Proteomes" id="UP000183995">
    <property type="component" value="Unassembled WGS sequence"/>
</dbReference>
<feature type="domain" description="RNA-binding S4" evidence="2">
    <location>
        <begin position="23"/>
        <end position="88"/>
    </location>
</feature>
<evidence type="ECO:0000259" key="2">
    <source>
        <dbReference type="SMART" id="SM00363"/>
    </source>
</evidence>
<dbReference type="InterPro" id="IPR036986">
    <property type="entry name" value="S4_RNA-bd_sf"/>
</dbReference>
<gene>
    <name evidence="3" type="ORF">SAMN02745823_01033</name>
</gene>
<keyword evidence="1" id="KW-0694">RNA-binding</keyword>
<dbReference type="RefSeq" id="WP_073076573.1">
    <property type="nucleotide sequence ID" value="NZ_FQXV01000002.1"/>
</dbReference>
<reference evidence="3 4" key="1">
    <citation type="submission" date="2016-11" db="EMBL/GenBank/DDBJ databases">
        <authorList>
            <person name="Jaros S."/>
            <person name="Januszkiewicz K."/>
            <person name="Wedrychowicz H."/>
        </authorList>
    </citation>
    <scope>NUCLEOTIDE SEQUENCE [LARGE SCALE GENOMIC DNA]</scope>
    <source>
        <strain evidence="3 4">DSM 10068</strain>
    </source>
</reference>
<evidence type="ECO:0000256" key="1">
    <source>
        <dbReference type="PROSITE-ProRule" id="PRU00182"/>
    </source>
</evidence>
<organism evidence="3 4">
    <name type="scientific">Sporobacter termitidis DSM 10068</name>
    <dbReference type="NCBI Taxonomy" id="1123282"/>
    <lineage>
        <taxon>Bacteria</taxon>
        <taxon>Bacillati</taxon>
        <taxon>Bacillota</taxon>
        <taxon>Clostridia</taxon>
        <taxon>Eubacteriales</taxon>
        <taxon>Oscillospiraceae</taxon>
        <taxon>Sporobacter</taxon>
    </lineage>
</organism>
<sequence length="88" mass="9375">MKVKVRKAGDKSPKPIAIDSEFIRLDALLKFAAVTQTGGEAKLLIQDGLVTVNNEVCTQRGKKIRPGDVVSVEGTALKIVAAGKETLE</sequence>
<accession>A0A1M5VUA6</accession>
<dbReference type="AlphaFoldDB" id="A0A1M5VUA6"/>
<dbReference type="OrthoDB" id="9811532at2"/>
<dbReference type="SUPFAM" id="SSF55174">
    <property type="entry name" value="Alpha-L RNA-binding motif"/>
    <property type="match status" value="1"/>
</dbReference>
<dbReference type="Gene3D" id="3.10.290.10">
    <property type="entry name" value="RNA-binding S4 domain"/>
    <property type="match status" value="1"/>
</dbReference>
<dbReference type="CDD" id="cd00165">
    <property type="entry name" value="S4"/>
    <property type="match status" value="1"/>
</dbReference>
<dbReference type="Pfam" id="PF13275">
    <property type="entry name" value="S4_2"/>
    <property type="match status" value="1"/>
</dbReference>
<evidence type="ECO:0000313" key="3">
    <source>
        <dbReference type="EMBL" id="SHH78836.1"/>
    </source>
</evidence>
<dbReference type="STRING" id="1123282.SAMN02745823_01033"/>
<dbReference type="SMART" id="SM00363">
    <property type="entry name" value="S4"/>
    <property type="match status" value="1"/>
</dbReference>
<dbReference type="InterPro" id="IPR002942">
    <property type="entry name" value="S4_RNA-bd"/>
</dbReference>
<evidence type="ECO:0000313" key="4">
    <source>
        <dbReference type="Proteomes" id="UP000183995"/>
    </source>
</evidence>
<name>A0A1M5VUA6_9FIRM</name>
<dbReference type="PROSITE" id="PS50889">
    <property type="entry name" value="S4"/>
    <property type="match status" value="1"/>
</dbReference>
<keyword evidence="4" id="KW-1185">Reference proteome</keyword>
<dbReference type="EMBL" id="FQXV01000002">
    <property type="protein sequence ID" value="SHH78836.1"/>
    <property type="molecule type" value="Genomic_DNA"/>
</dbReference>